<evidence type="ECO:0000313" key="3">
    <source>
        <dbReference type="EMBL" id="SDC28546.1"/>
    </source>
</evidence>
<dbReference type="SUPFAM" id="SSF55961">
    <property type="entry name" value="Bet v1-like"/>
    <property type="match status" value="1"/>
</dbReference>
<dbReference type="Pfam" id="PF08327">
    <property type="entry name" value="AHSA1"/>
    <property type="match status" value="1"/>
</dbReference>
<gene>
    <name evidence="3" type="ORF">SAMN05216174_101828</name>
</gene>
<evidence type="ECO:0000259" key="2">
    <source>
        <dbReference type="Pfam" id="PF08327"/>
    </source>
</evidence>
<dbReference type="AlphaFoldDB" id="A0A1G6KE09"/>
<dbReference type="Proteomes" id="UP000199501">
    <property type="component" value="Unassembled WGS sequence"/>
</dbReference>
<dbReference type="InterPro" id="IPR023393">
    <property type="entry name" value="START-like_dom_sf"/>
</dbReference>
<sequence>MSETTITAPPGTPFIEVTREFDAPAELLFRAYSEPELLVQWLGPRRLSMKVNQHEFHHGGAWRYVHTDEDGSEYGFHGVFHGEPSVAGITQTFEFEGAPGHVTLERVTFEERDGRTLLRMHSVHQSVEARDAHIEAGMEHGVNDSMERLTELLPTL</sequence>
<proteinExistence type="inferred from homology"/>
<feature type="domain" description="Activator of Hsp90 ATPase homologue 1/2-like C-terminal" evidence="2">
    <location>
        <begin position="22"/>
        <end position="153"/>
    </location>
</feature>
<dbReference type="STRING" id="1271860.SAMN05216174_101828"/>
<dbReference type="InterPro" id="IPR013538">
    <property type="entry name" value="ASHA1/2-like_C"/>
</dbReference>
<accession>A0A1G6KE09</accession>
<evidence type="ECO:0000256" key="1">
    <source>
        <dbReference type="ARBA" id="ARBA00006817"/>
    </source>
</evidence>
<dbReference type="EMBL" id="FMZZ01000001">
    <property type="protein sequence ID" value="SDC28546.1"/>
    <property type="molecule type" value="Genomic_DNA"/>
</dbReference>
<comment type="similarity">
    <text evidence="1">Belongs to the AHA1 family.</text>
</comment>
<evidence type="ECO:0000313" key="4">
    <source>
        <dbReference type="Proteomes" id="UP000199501"/>
    </source>
</evidence>
<dbReference type="Gene3D" id="3.30.530.20">
    <property type="match status" value="1"/>
</dbReference>
<keyword evidence="4" id="KW-1185">Reference proteome</keyword>
<dbReference type="CDD" id="cd07826">
    <property type="entry name" value="SRPBCC_CalC_Aha1-like_9"/>
    <property type="match status" value="1"/>
</dbReference>
<dbReference type="RefSeq" id="WP_091448215.1">
    <property type="nucleotide sequence ID" value="NZ_FMZZ01000001.1"/>
</dbReference>
<protein>
    <submittedName>
        <fullName evidence="3">Uncharacterized conserved protein YndB, AHSA1/START domain</fullName>
    </submittedName>
</protein>
<dbReference type="OrthoDB" id="5185819at2"/>
<name>A0A1G6KE09_9PSEU</name>
<reference evidence="4" key="1">
    <citation type="submission" date="2016-10" db="EMBL/GenBank/DDBJ databases">
        <authorList>
            <person name="Varghese N."/>
            <person name="Submissions S."/>
        </authorList>
    </citation>
    <scope>NUCLEOTIDE SEQUENCE [LARGE SCALE GENOMIC DNA]</scope>
    <source>
        <strain evidence="4">IBRC-M 10403</strain>
    </source>
</reference>
<organism evidence="3 4">
    <name type="scientific">Actinokineospora iranica</name>
    <dbReference type="NCBI Taxonomy" id="1271860"/>
    <lineage>
        <taxon>Bacteria</taxon>
        <taxon>Bacillati</taxon>
        <taxon>Actinomycetota</taxon>
        <taxon>Actinomycetes</taxon>
        <taxon>Pseudonocardiales</taxon>
        <taxon>Pseudonocardiaceae</taxon>
        <taxon>Actinokineospora</taxon>
    </lineage>
</organism>